<evidence type="ECO:0000256" key="2">
    <source>
        <dbReference type="ARBA" id="ARBA00007965"/>
    </source>
</evidence>
<keyword evidence="3" id="KW-0813">Transport</keyword>
<dbReference type="Proteomes" id="UP001196413">
    <property type="component" value="Unassembled WGS sequence"/>
</dbReference>
<name>A0AAD5RCN0_PARTN</name>
<feature type="transmembrane region" description="Helical" evidence="8">
    <location>
        <begin position="126"/>
        <end position="148"/>
    </location>
</feature>
<feature type="transmembrane region" description="Helical" evidence="8">
    <location>
        <begin position="53"/>
        <end position="77"/>
    </location>
</feature>
<gene>
    <name evidence="9" type="ORF">KIN20_034480</name>
</gene>
<dbReference type="PANTHER" id="PTHR10332">
    <property type="entry name" value="EQUILIBRATIVE NUCLEOSIDE TRANSPORTER"/>
    <property type="match status" value="1"/>
</dbReference>
<dbReference type="InterPro" id="IPR002259">
    <property type="entry name" value="Eqnu_transpt"/>
</dbReference>
<keyword evidence="5 8" id="KW-1133">Transmembrane helix</keyword>
<feature type="transmembrane region" description="Helical" evidence="8">
    <location>
        <begin position="97"/>
        <end position="119"/>
    </location>
</feature>
<evidence type="ECO:0000256" key="6">
    <source>
        <dbReference type="ARBA" id="ARBA00023136"/>
    </source>
</evidence>
<feature type="transmembrane region" description="Helical" evidence="8">
    <location>
        <begin position="290"/>
        <end position="312"/>
    </location>
</feature>
<comment type="caution">
    <text evidence="9">The sequence shown here is derived from an EMBL/GenBank/DDBJ whole genome shotgun (WGS) entry which is preliminary data.</text>
</comment>
<feature type="transmembrane region" description="Helical" evidence="8">
    <location>
        <begin position="359"/>
        <end position="376"/>
    </location>
</feature>
<evidence type="ECO:0000256" key="8">
    <source>
        <dbReference type="SAM" id="Phobius"/>
    </source>
</evidence>
<feature type="compositionally biased region" description="Polar residues" evidence="7">
    <location>
        <begin position="23"/>
        <end position="34"/>
    </location>
</feature>
<keyword evidence="4 8" id="KW-0812">Transmembrane</keyword>
<dbReference type="AlphaFoldDB" id="A0AAD5RCN0"/>
<evidence type="ECO:0000256" key="1">
    <source>
        <dbReference type="ARBA" id="ARBA00004141"/>
    </source>
</evidence>
<evidence type="ECO:0000256" key="4">
    <source>
        <dbReference type="ARBA" id="ARBA00022692"/>
    </source>
</evidence>
<reference evidence="9" key="1">
    <citation type="submission" date="2021-06" db="EMBL/GenBank/DDBJ databases">
        <title>Parelaphostrongylus tenuis whole genome reference sequence.</title>
        <authorList>
            <person name="Garwood T.J."/>
            <person name="Larsen P.A."/>
            <person name="Fountain-Jones N.M."/>
            <person name="Garbe J.R."/>
            <person name="Macchietto M.G."/>
            <person name="Kania S.A."/>
            <person name="Gerhold R.W."/>
            <person name="Richards J.E."/>
            <person name="Wolf T.M."/>
        </authorList>
    </citation>
    <scope>NUCLEOTIDE SEQUENCE</scope>
    <source>
        <strain evidence="9">MNPRO001-30</strain>
        <tissue evidence="9">Meninges</tissue>
    </source>
</reference>
<dbReference type="GO" id="GO:0005886">
    <property type="term" value="C:plasma membrane"/>
    <property type="evidence" value="ECO:0007669"/>
    <property type="project" value="TreeGrafter"/>
</dbReference>
<feature type="transmembrane region" description="Helical" evidence="8">
    <location>
        <begin position="160"/>
        <end position="179"/>
    </location>
</feature>
<dbReference type="EMBL" id="JAHQIW010007128">
    <property type="protein sequence ID" value="KAJ1372344.1"/>
    <property type="molecule type" value="Genomic_DNA"/>
</dbReference>
<evidence type="ECO:0000313" key="10">
    <source>
        <dbReference type="Proteomes" id="UP001196413"/>
    </source>
</evidence>
<comment type="subcellular location">
    <subcellularLocation>
        <location evidence="1">Membrane</location>
        <topology evidence="1">Multi-pass membrane protein</topology>
    </subcellularLocation>
</comment>
<dbReference type="GO" id="GO:0005337">
    <property type="term" value="F:nucleoside transmembrane transporter activity"/>
    <property type="evidence" value="ECO:0007669"/>
    <property type="project" value="InterPro"/>
</dbReference>
<accession>A0AAD5RCN0</accession>
<feature type="transmembrane region" description="Helical" evidence="8">
    <location>
        <begin position="430"/>
        <end position="452"/>
    </location>
</feature>
<evidence type="ECO:0000256" key="7">
    <source>
        <dbReference type="SAM" id="MobiDB-lite"/>
    </source>
</evidence>
<feature type="transmembrane region" description="Helical" evidence="8">
    <location>
        <begin position="200"/>
        <end position="220"/>
    </location>
</feature>
<feature type="region of interest" description="Disordered" evidence="7">
    <location>
        <begin position="20"/>
        <end position="42"/>
    </location>
</feature>
<evidence type="ECO:0008006" key="11">
    <source>
        <dbReference type="Google" id="ProtNLM"/>
    </source>
</evidence>
<organism evidence="9 10">
    <name type="scientific">Parelaphostrongylus tenuis</name>
    <name type="common">Meningeal worm</name>
    <dbReference type="NCBI Taxonomy" id="148309"/>
    <lineage>
        <taxon>Eukaryota</taxon>
        <taxon>Metazoa</taxon>
        <taxon>Ecdysozoa</taxon>
        <taxon>Nematoda</taxon>
        <taxon>Chromadorea</taxon>
        <taxon>Rhabditida</taxon>
        <taxon>Rhabditina</taxon>
        <taxon>Rhabditomorpha</taxon>
        <taxon>Strongyloidea</taxon>
        <taxon>Metastrongylidae</taxon>
        <taxon>Parelaphostrongylus</taxon>
    </lineage>
</organism>
<keyword evidence="6 8" id="KW-0472">Membrane</keyword>
<evidence type="ECO:0000256" key="5">
    <source>
        <dbReference type="ARBA" id="ARBA00022989"/>
    </source>
</evidence>
<dbReference type="Pfam" id="PF01733">
    <property type="entry name" value="Nucleoside_tran"/>
    <property type="match status" value="1"/>
</dbReference>
<evidence type="ECO:0000256" key="3">
    <source>
        <dbReference type="ARBA" id="ARBA00022448"/>
    </source>
</evidence>
<feature type="transmembrane region" description="Helical" evidence="8">
    <location>
        <begin position="332"/>
        <end position="352"/>
    </location>
</feature>
<evidence type="ECO:0000313" key="9">
    <source>
        <dbReference type="EMBL" id="KAJ1372344.1"/>
    </source>
</evidence>
<protein>
    <recommendedName>
        <fullName evidence="11">Nucleoside transporter</fullName>
    </recommendedName>
</protein>
<dbReference type="PANTHER" id="PTHR10332:SF36">
    <property type="entry name" value="EQUILIBRATIVE NUCLEOSIDE TRANSPORTER 1"/>
    <property type="match status" value="1"/>
</dbReference>
<proteinExistence type="inferred from homology"/>
<sequence>MPFHLSVGRAALTESLMKERWDTQSSRANGNPSRSRNEFHEDHGEPPVDKFHIAFFIILLQGIGVLLPWNMFITIAPNYYVEYWFTVNGTKTSYAKSFMNALGITAQTPNFIVSVINFLQIIGGSLLIRIAGPLVVNCLNVIVILALVVLQDPNDDAMQWFYTVSLVIVIVMNASNGLYQNSVFGLTADFPAAYTNALVVGNNICGTLVSILSIITTAVFPNNYKTVAIVYFSISLATLILCEISLIILTRLDFYKYYTEKGRINRLAQNATRPSLAQFIETFKNCWQQFLSVFLVFFVTLAVFPAVLVGIVPHKKGEPWNGIFARDLYAGFTTFLNFNLMAAIGSTTANFIQIPGPKTLLIHTAARLLFIPYFMLCNYNVDDRVMPVFFQNEWFFIIGNTIMAFTSGYYSSLAMMYAPRVVPESLSKTAGMAAALFLVAGIMVGVSFSPVITAMVNNIG</sequence>
<dbReference type="PIRSF" id="PIRSF016379">
    <property type="entry name" value="ENT"/>
    <property type="match status" value="1"/>
</dbReference>
<feature type="transmembrane region" description="Helical" evidence="8">
    <location>
        <begin position="226"/>
        <end position="249"/>
    </location>
</feature>
<keyword evidence="10" id="KW-1185">Reference proteome</keyword>
<feature type="transmembrane region" description="Helical" evidence="8">
    <location>
        <begin position="396"/>
        <end position="418"/>
    </location>
</feature>
<comment type="similarity">
    <text evidence="2">Belongs to the SLC29A/ENT transporter (TC 2.A.57) family.</text>
</comment>
<dbReference type="PRINTS" id="PR01130">
    <property type="entry name" value="DERENTRNSPRT"/>
</dbReference>